<dbReference type="GO" id="GO:0003677">
    <property type="term" value="F:DNA binding"/>
    <property type="evidence" value="ECO:0007669"/>
    <property type="project" value="UniProtKB-KW"/>
</dbReference>
<evidence type="ECO:0000256" key="2">
    <source>
        <dbReference type="ARBA" id="ARBA00023125"/>
    </source>
</evidence>
<dbReference type="PANTHER" id="PTHR33204:SF37">
    <property type="entry name" value="HTH-TYPE TRANSCRIPTIONAL REGULATOR YODB"/>
    <property type="match status" value="1"/>
</dbReference>
<dbReference type="Gene3D" id="1.10.10.10">
    <property type="entry name" value="Winged helix-like DNA-binding domain superfamily/Winged helix DNA-binding domain"/>
    <property type="match status" value="1"/>
</dbReference>
<dbReference type="EMBL" id="RKHR01000008">
    <property type="protein sequence ID" value="ROR97984.1"/>
    <property type="molecule type" value="Genomic_DNA"/>
</dbReference>
<feature type="region of interest" description="Disordered" evidence="4">
    <location>
        <begin position="1"/>
        <end position="20"/>
    </location>
</feature>
<organism evidence="6 7">
    <name type="scientific">Sinobacterium caligoides</name>
    <dbReference type="NCBI Taxonomy" id="933926"/>
    <lineage>
        <taxon>Bacteria</taxon>
        <taxon>Pseudomonadati</taxon>
        <taxon>Pseudomonadota</taxon>
        <taxon>Gammaproteobacteria</taxon>
        <taxon>Cellvibrionales</taxon>
        <taxon>Spongiibacteraceae</taxon>
        <taxon>Sinobacterium</taxon>
    </lineage>
</organism>
<feature type="domain" description="HTH hxlR-type" evidence="5">
    <location>
        <begin position="23"/>
        <end position="121"/>
    </location>
</feature>
<evidence type="ECO:0000256" key="3">
    <source>
        <dbReference type="ARBA" id="ARBA00023163"/>
    </source>
</evidence>
<keyword evidence="3" id="KW-0804">Transcription</keyword>
<keyword evidence="2" id="KW-0238">DNA-binding</keyword>
<comment type="caution">
    <text evidence="6">The sequence shown here is derived from an EMBL/GenBank/DDBJ whole genome shotgun (WGS) entry which is preliminary data.</text>
</comment>
<dbReference type="InterPro" id="IPR036390">
    <property type="entry name" value="WH_DNA-bd_sf"/>
</dbReference>
<dbReference type="AlphaFoldDB" id="A0A3N2DEY1"/>
<reference evidence="6 7" key="1">
    <citation type="submission" date="2018-11" db="EMBL/GenBank/DDBJ databases">
        <title>Genomic Encyclopedia of Type Strains, Phase IV (KMG-IV): sequencing the most valuable type-strain genomes for metagenomic binning, comparative biology and taxonomic classification.</title>
        <authorList>
            <person name="Goeker M."/>
        </authorList>
    </citation>
    <scope>NUCLEOTIDE SEQUENCE [LARGE SCALE GENOMIC DNA]</scope>
    <source>
        <strain evidence="6 7">DSM 100316</strain>
    </source>
</reference>
<accession>A0A3N2DEY1</accession>
<dbReference type="OrthoDB" id="9807069at2"/>
<dbReference type="PROSITE" id="PS51118">
    <property type="entry name" value="HTH_HXLR"/>
    <property type="match status" value="1"/>
</dbReference>
<proteinExistence type="predicted"/>
<keyword evidence="7" id="KW-1185">Reference proteome</keyword>
<evidence type="ECO:0000259" key="5">
    <source>
        <dbReference type="PROSITE" id="PS51118"/>
    </source>
</evidence>
<dbReference type="RefSeq" id="WP_123713976.1">
    <property type="nucleotide sequence ID" value="NZ_RKHR01000008.1"/>
</dbReference>
<dbReference type="SUPFAM" id="SSF46785">
    <property type="entry name" value="Winged helix' DNA-binding domain"/>
    <property type="match status" value="1"/>
</dbReference>
<evidence type="ECO:0000256" key="1">
    <source>
        <dbReference type="ARBA" id="ARBA00023015"/>
    </source>
</evidence>
<dbReference type="Pfam" id="PF01638">
    <property type="entry name" value="HxlR"/>
    <property type="match status" value="1"/>
</dbReference>
<name>A0A3N2DEY1_9GAMM</name>
<protein>
    <submittedName>
        <fullName evidence="6">HxlR family transcriptional regulator</fullName>
    </submittedName>
</protein>
<evidence type="ECO:0000313" key="7">
    <source>
        <dbReference type="Proteomes" id="UP000275394"/>
    </source>
</evidence>
<evidence type="ECO:0000256" key="4">
    <source>
        <dbReference type="SAM" id="MobiDB-lite"/>
    </source>
</evidence>
<evidence type="ECO:0000313" key="6">
    <source>
        <dbReference type="EMBL" id="ROR97984.1"/>
    </source>
</evidence>
<dbReference type="PANTHER" id="PTHR33204">
    <property type="entry name" value="TRANSCRIPTIONAL REGULATOR, MARR FAMILY"/>
    <property type="match status" value="1"/>
</dbReference>
<dbReference type="InterPro" id="IPR036388">
    <property type="entry name" value="WH-like_DNA-bd_sf"/>
</dbReference>
<dbReference type="InterPro" id="IPR002577">
    <property type="entry name" value="HTH_HxlR"/>
</dbReference>
<gene>
    <name evidence="6" type="ORF">EDC56_3653</name>
</gene>
<keyword evidence="1" id="KW-0805">Transcription regulation</keyword>
<dbReference type="Proteomes" id="UP000275394">
    <property type="component" value="Unassembled WGS sequence"/>
</dbReference>
<sequence>MKKTENTSVAGDAPASSSRRSSCAISCGLDLLGDKWSLLIIRDMFLGAQTYGELQASSEAIPTNILSSRLKRLQASGLVTRSAYQQRPVRYHYQLTEKGRDLGPLLIELIRWSDKHIAGVHIDERVRGYLR</sequence>